<name>A0A0H4PPJ1_9BACT</name>
<dbReference type="GO" id="GO:0000155">
    <property type="term" value="F:phosphorelay sensor kinase activity"/>
    <property type="evidence" value="ECO:0007669"/>
    <property type="project" value="InterPro"/>
</dbReference>
<dbReference type="KEGG" id="camu:CA2015_0709"/>
<evidence type="ECO:0000313" key="3">
    <source>
        <dbReference type="EMBL" id="AKP50172.1"/>
    </source>
</evidence>
<keyword evidence="1" id="KW-0812">Transmembrane</keyword>
<dbReference type="STRING" id="320787.CA2015_0709"/>
<dbReference type="AlphaFoldDB" id="A0A0H4PPJ1"/>
<organism evidence="3 4">
    <name type="scientific">Cyclobacterium amurskyense</name>
    <dbReference type="NCBI Taxonomy" id="320787"/>
    <lineage>
        <taxon>Bacteria</taxon>
        <taxon>Pseudomonadati</taxon>
        <taxon>Bacteroidota</taxon>
        <taxon>Cytophagia</taxon>
        <taxon>Cytophagales</taxon>
        <taxon>Cyclobacteriaceae</taxon>
        <taxon>Cyclobacterium</taxon>
    </lineage>
</organism>
<dbReference type="Gene3D" id="3.30.565.10">
    <property type="entry name" value="Histidine kinase-like ATPase, C-terminal domain"/>
    <property type="match status" value="1"/>
</dbReference>
<feature type="transmembrane region" description="Helical" evidence="1">
    <location>
        <begin position="47"/>
        <end position="64"/>
    </location>
</feature>
<dbReference type="InterPro" id="IPR010559">
    <property type="entry name" value="Sig_transdc_His_kin_internal"/>
</dbReference>
<dbReference type="Proteomes" id="UP000036520">
    <property type="component" value="Chromosome"/>
</dbReference>
<dbReference type="PANTHER" id="PTHR34220">
    <property type="entry name" value="SENSOR HISTIDINE KINASE YPDA"/>
    <property type="match status" value="1"/>
</dbReference>
<feature type="domain" description="Signal transduction histidine kinase internal region" evidence="2">
    <location>
        <begin position="158"/>
        <end position="237"/>
    </location>
</feature>
<evidence type="ECO:0000313" key="4">
    <source>
        <dbReference type="Proteomes" id="UP000036520"/>
    </source>
</evidence>
<proteinExistence type="predicted"/>
<reference evidence="3 4" key="1">
    <citation type="submission" date="2015-07" db="EMBL/GenBank/DDBJ databases">
        <authorList>
            <person name="Kim K.M."/>
        </authorList>
    </citation>
    <scope>NUCLEOTIDE SEQUENCE [LARGE SCALE GENOMIC DNA]</scope>
    <source>
        <strain evidence="3 4">KCTC 12363</strain>
    </source>
</reference>
<dbReference type="RefSeq" id="WP_048640639.1">
    <property type="nucleotide sequence ID" value="NZ_CP012040.1"/>
</dbReference>
<dbReference type="SUPFAM" id="SSF55874">
    <property type="entry name" value="ATPase domain of HSP90 chaperone/DNA topoisomerase II/histidine kinase"/>
    <property type="match status" value="1"/>
</dbReference>
<sequence length="347" mass="39618">MEKSHESYLINDNYGDHVIFLLTVFAGVFGSTYYWQGNLEWSTVDALLSTITLGIGVFLIRLMLNYYPVGKIKSWPTILFSLTIAGILTFLNRLLWESGWLDYTDALALFDTTIFLRGTVITLLLHLIGLIVLSDKSSTKDLNMLQQEEIRQKLSTDAELHYLRQQMQPHFLFNSLNSINALLLRDPERAREMVQGLADFYRGNLKMDPKKWEQVDNEMKIIGQYLKLEKIRFGHRLKYEINLPENPSTLKLPSLMVQGLVENAVKHGLYGVTGDVLIQIDVSQKDNDLLISVHNPCDGDLGQASGTGFGLESLQRRLFLVFGRKDLLEYQEVDGQFTATLKIPQLR</sequence>
<gene>
    <name evidence="3" type="ORF">CA2015_0709</name>
</gene>
<dbReference type="PANTHER" id="PTHR34220:SF7">
    <property type="entry name" value="SENSOR HISTIDINE KINASE YPDA"/>
    <property type="match status" value="1"/>
</dbReference>
<dbReference type="OrthoDB" id="9792992at2"/>
<dbReference type="GO" id="GO:0016020">
    <property type="term" value="C:membrane"/>
    <property type="evidence" value="ECO:0007669"/>
    <property type="project" value="InterPro"/>
</dbReference>
<dbReference type="EMBL" id="CP012040">
    <property type="protein sequence ID" value="AKP50172.1"/>
    <property type="molecule type" value="Genomic_DNA"/>
</dbReference>
<dbReference type="InterPro" id="IPR050640">
    <property type="entry name" value="Bact_2-comp_sensor_kinase"/>
</dbReference>
<evidence type="ECO:0000256" key="1">
    <source>
        <dbReference type="SAM" id="Phobius"/>
    </source>
</evidence>
<keyword evidence="1" id="KW-1133">Transmembrane helix</keyword>
<feature type="transmembrane region" description="Helical" evidence="1">
    <location>
        <begin position="76"/>
        <end position="94"/>
    </location>
</feature>
<dbReference type="InterPro" id="IPR036890">
    <property type="entry name" value="HATPase_C_sf"/>
</dbReference>
<evidence type="ECO:0000259" key="2">
    <source>
        <dbReference type="Pfam" id="PF06580"/>
    </source>
</evidence>
<feature type="transmembrane region" description="Helical" evidence="1">
    <location>
        <begin position="18"/>
        <end position="35"/>
    </location>
</feature>
<dbReference type="Pfam" id="PF06580">
    <property type="entry name" value="His_kinase"/>
    <property type="match status" value="1"/>
</dbReference>
<keyword evidence="1" id="KW-0472">Membrane</keyword>
<keyword evidence="4" id="KW-1185">Reference proteome</keyword>
<accession>A0A0H4PPJ1</accession>
<protein>
    <submittedName>
        <fullName evidence="3">Signal transduction ATPase, FimS family protein</fullName>
    </submittedName>
</protein>
<feature type="transmembrane region" description="Helical" evidence="1">
    <location>
        <begin position="114"/>
        <end position="134"/>
    </location>
</feature>